<organism evidence="1 2">
    <name type="scientific">Peronosclerospora sorghi</name>
    <dbReference type="NCBI Taxonomy" id="230839"/>
    <lineage>
        <taxon>Eukaryota</taxon>
        <taxon>Sar</taxon>
        <taxon>Stramenopiles</taxon>
        <taxon>Oomycota</taxon>
        <taxon>Peronosporomycetes</taxon>
        <taxon>Peronosporales</taxon>
        <taxon>Peronosporaceae</taxon>
        <taxon>Peronosclerospora</taxon>
    </lineage>
</organism>
<sequence length="60" mass="7260">MLERVHKRYKVRASETQEWIIQHVQRLRTRALMIDPVGYKRLVPLLCMPGTKGLTFRYFQ</sequence>
<gene>
    <name evidence="1" type="ORF">PsorP6_007895</name>
</gene>
<keyword evidence="2" id="KW-1185">Reference proteome</keyword>
<comment type="caution">
    <text evidence="1">The sequence shown here is derived from an EMBL/GenBank/DDBJ whole genome shotgun (WGS) entry which is preliminary data.</text>
</comment>
<name>A0ACC0WAS3_9STRA</name>
<protein>
    <submittedName>
        <fullName evidence="1">Uncharacterized protein</fullName>
    </submittedName>
</protein>
<dbReference type="EMBL" id="CM047582">
    <property type="protein sequence ID" value="KAI9915662.1"/>
    <property type="molecule type" value="Genomic_DNA"/>
</dbReference>
<reference evidence="1 2" key="1">
    <citation type="journal article" date="2022" name="bioRxiv">
        <title>The genome of the oomycete Peronosclerospora sorghi, a cosmopolitan pathogen of maize and sorghum, is inflated with dispersed pseudogenes.</title>
        <authorList>
            <person name="Fletcher K."/>
            <person name="Martin F."/>
            <person name="Isakeit T."/>
            <person name="Cavanaugh K."/>
            <person name="Magill C."/>
            <person name="Michelmore R."/>
        </authorList>
    </citation>
    <scope>NUCLEOTIDE SEQUENCE [LARGE SCALE GENOMIC DNA]</scope>
    <source>
        <strain evidence="1">P6</strain>
    </source>
</reference>
<dbReference type="Proteomes" id="UP001163321">
    <property type="component" value="Chromosome 3"/>
</dbReference>
<evidence type="ECO:0000313" key="1">
    <source>
        <dbReference type="EMBL" id="KAI9915662.1"/>
    </source>
</evidence>
<evidence type="ECO:0000313" key="2">
    <source>
        <dbReference type="Proteomes" id="UP001163321"/>
    </source>
</evidence>
<accession>A0ACC0WAS3</accession>
<proteinExistence type="predicted"/>